<dbReference type="PANTHER" id="PTHR34071">
    <property type="entry name" value="5-NITROIMIDAZOLE ANTIBIOTICS RESISTANCE PROTEIN, NIMA-FAMILY-RELATED PROTEIN-RELATED"/>
    <property type="match status" value="1"/>
</dbReference>
<dbReference type="PANTHER" id="PTHR34071:SF2">
    <property type="entry name" value="FLAVIN-NUCLEOTIDE-BINDING PROTEIN"/>
    <property type="match status" value="1"/>
</dbReference>
<dbReference type="RefSeq" id="WP_149305632.1">
    <property type="nucleotide sequence ID" value="NZ_SRSD01000001.1"/>
</dbReference>
<sequence length="155" mass="17536">MHHELRRKERALTEPEAKAILEQGEYGILSTCDPDGQPYGIPLSYCCLENDAIYFHCAVEGHKLDNIAADSRVSFCVVGTTEVLPDQFATRYESVVISGRATEAFDEEKQRALEGLLDKYSAEFRLPGLDYIEAMRELTRVFRVSIEDICGKARR</sequence>
<organism evidence="2 3">
    <name type="scientific">Oryzomonas rubra</name>
    <dbReference type="NCBI Taxonomy" id="2509454"/>
    <lineage>
        <taxon>Bacteria</taxon>
        <taxon>Pseudomonadati</taxon>
        <taxon>Thermodesulfobacteriota</taxon>
        <taxon>Desulfuromonadia</taxon>
        <taxon>Geobacterales</taxon>
        <taxon>Geobacteraceae</taxon>
        <taxon>Oryzomonas</taxon>
    </lineage>
</organism>
<keyword evidence="3" id="KW-1185">Reference proteome</keyword>
<dbReference type="OrthoDB" id="9794935at2"/>
<comment type="caution">
    <text evidence="2">The sequence shown here is derived from an EMBL/GenBank/DDBJ whole genome shotgun (WGS) entry which is preliminary data.</text>
</comment>
<dbReference type="InterPro" id="IPR011576">
    <property type="entry name" value="Pyridox_Oxase_N"/>
</dbReference>
<protein>
    <submittedName>
        <fullName evidence="2">Pyridoxamine 5'-phosphate oxidase family protein</fullName>
    </submittedName>
</protein>
<name>A0A5A9XS20_9BACT</name>
<dbReference type="AlphaFoldDB" id="A0A5A9XS20"/>
<proteinExistence type="predicted"/>
<evidence type="ECO:0000313" key="2">
    <source>
        <dbReference type="EMBL" id="KAA0895048.1"/>
    </source>
</evidence>
<dbReference type="Gene3D" id="2.30.110.10">
    <property type="entry name" value="Electron Transport, Fmn-binding Protein, Chain A"/>
    <property type="match status" value="1"/>
</dbReference>
<evidence type="ECO:0000259" key="1">
    <source>
        <dbReference type="Pfam" id="PF01243"/>
    </source>
</evidence>
<dbReference type="EMBL" id="SRSD01000001">
    <property type="protein sequence ID" value="KAA0895048.1"/>
    <property type="molecule type" value="Genomic_DNA"/>
</dbReference>
<reference evidence="2 3" key="1">
    <citation type="submission" date="2019-04" db="EMBL/GenBank/DDBJ databases">
        <title>Geobacter ruber sp. nov., ferric-reducing bacteria isolated from paddy soil.</title>
        <authorList>
            <person name="Xu Z."/>
            <person name="Masuda Y."/>
            <person name="Itoh H."/>
            <person name="Senoo K."/>
        </authorList>
    </citation>
    <scope>NUCLEOTIDE SEQUENCE [LARGE SCALE GENOMIC DNA]</scope>
    <source>
        <strain evidence="2 3">Red88</strain>
    </source>
</reference>
<dbReference type="SUPFAM" id="SSF50475">
    <property type="entry name" value="FMN-binding split barrel"/>
    <property type="match status" value="1"/>
</dbReference>
<dbReference type="Proteomes" id="UP000324298">
    <property type="component" value="Unassembled WGS sequence"/>
</dbReference>
<gene>
    <name evidence="2" type="ORF">ET418_00575</name>
</gene>
<accession>A0A5A9XS20</accession>
<evidence type="ECO:0000313" key="3">
    <source>
        <dbReference type="Proteomes" id="UP000324298"/>
    </source>
</evidence>
<dbReference type="InterPro" id="IPR012349">
    <property type="entry name" value="Split_barrel_FMN-bd"/>
</dbReference>
<feature type="domain" description="Pyridoxamine 5'-phosphate oxidase N-terminal" evidence="1">
    <location>
        <begin position="14"/>
        <end position="149"/>
    </location>
</feature>
<dbReference type="Pfam" id="PF01243">
    <property type="entry name" value="PNPOx_N"/>
    <property type="match status" value="1"/>
</dbReference>